<feature type="transmembrane region" description="Helical" evidence="2">
    <location>
        <begin position="21"/>
        <end position="48"/>
    </location>
</feature>
<keyword evidence="4" id="KW-1185">Reference proteome</keyword>
<evidence type="ECO:0000256" key="1">
    <source>
        <dbReference type="SAM" id="Coils"/>
    </source>
</evidence>
<name>A0ABZ2IAE6_9CAUL</name>
<dbReference type="EMBL" id="CP146369">
    <property type="protein sequence ID" value="WWT54601.1"/>
    <property type="molecule type" value="Genomic_DNA"/>
</dbReference>
<dbReference type="PANTHER" id="PTHR32309:SF13">
    <property type="entry name" value="FERRIC ENTEROBACTIN TRANSPORT PROTEIN FEPE"/>
    <property type="match status" value="1"/>
</dbReference>
<keyword evidence="2" id="KW-0472">Membrane</keyword>
<sequence length="379" mass="40683">MTFSSSFDFASRFQKTRDGRVWFVLLGTGAAGALVGLLYSVMLALPLFTSQATVVVRGGAMESQGSGSGFNLLRRGSGAADALGMLDGTLVQDYLRTPDAMAALDKRVGLFRSFPNGSRDPAHPLPSNPSNEARLKFYRSVVSARFSLTRQVVDIEASGRTPAEARRLAQGVVQVSEEFINRYNARVRQDFVTTAEQELATAAQKLAAAQTNMATLRNATGRLDPAAEATMIGSVIQQLEIQRVGVAAEVEAMQKLGGPDSPRLQRLSAELSQLDRSIEAQRARLVGSASAVSGALASFETASAEHEFAVQSVEEARKEVSLAKANYARQHKYLLTVASPSEPSRRSWPRTPSAILVGALVGLFLGAISLLLLRAFPIR</sequence>
<dbReference type="InterPro" id="IPR050445">
    <property type="entry name" value="Bact_polysacc_biosynth/exp"/>
</dbReference>
<evidence type="ECO:0000313" key="3">
    <source>
        <dbReference type="EMBL" id="WWT54601.1"/>
    </source>
</evidence>
<gene>
    <name evidence="3" type="ORF">V8J38_15320</name>
</gene>
<dbReference type="RefSeq" id="WP_291783286.1">
    <property type="nucleotide sequence ID" value="NZ_CP146369.1"/>
</dbReference>
<protein>
    <recommendedName>
        <fullName evidence="5">Chain-length determining protein</fullName>
    </recommendedName>
</protein>
<keyword evidence="2" id="KW-1133">Transmembrane helix</keyword>
<feature type="transmembrane region" description="Helical" evidence="2">
    <location>
        <begin position="354"/>
        <end position="373"/>
    </location>
</feature>
<dbReference type="PANTHER" id="PTHR32309">
    <property type="entry name" value="TYROSINE-PROTEIN KINASE"/>
    <property type="match status" value="1"/>
</dbReference>
<keyword evidence="1" id="KW-0175">Coiled coil</keyword>
<reference evidence="3 4" key="1">
    <citation type="submission" date="2024-02" db="EMBL/GenBank/DDBJ databases">
        <title>Distribution and functional of Brevundimonas-related endobacteria within Verticillium dahliae.</title>
        <authorList>
            <person name="Zeng H."/>
        </authorList>
    </citation>
    <scope>NUCLEOTIDE SEQUENCE [LARGE SCALE GENOMIC DNA]</scope>
    <source>
        <strain evidence="3 4">TRM 44200</strain>
    </source>
</reference>
<feature type="coiled-coil region" evidence="1">
    <location>
        <begin position="192"/>
        <end position="219"/>
    </location>
</feature>
<organism evidence="3 4">
    <name type="scientific">Brevundimonas olei</name>
    <dbReference type="NCBI Taxonomy" id="657642"/>
    <lineage>
        <taxon>Bacteria</taxon>
        <taxon>Pseudomonadati</taxon>
        <taxon>Pseudomonadota</taxon>
        <taxon>Alphaproteobacteria</taxon>
        <taxon>Caulobacterales</taxon>
        <taxon>Caulobacteraceae</taxon>
        <taxon>Brevundimonas</taxon>
    </lineage>
</organism>
<evidence type="ECO:0000313" key="4">
    <source>
        <dbReference type="Proteomes" id="UP001363460"/>
    </source>
</evidence>
<evidence type="ECO:0008006" key="5">
    <source>
        <dbReference type="Google" id="ProtNLM"/>
    </source>
</evidence>
<evidence type="ECO:0000256" key="2">
    <source>
        <dbReference type="SAM" id="Phobius"/>
    </source>
</evidence>
<keyword evidence="2" id="KW-0812">Transmembrane</keyword>
<accession>A0ABZ2IAE6</accession>
<proteinExistence type="predicted"/>
<dbReference type="Proteomes" id="UP001363460">
    <property type="component" value="Chromosome"/>
</dbReference>